<protein>
    <submittedName>
        <fullName evidence="6">Uncharacterized protein LOC131805336</fullName>
    </submittedName>
</protein>
<evidence type="ECO:0000256" key="1">
    <source>
        <dbReference type="ARBA" id="ARBA00022741"/>
    </source>
</evidence>
<keyword evidence="2" id="KW-0067">ATP-binding</keyword>
<feature type="compositionally biased region" description="Low complexity" evidence="3">
    <location>
        <begin position="100"/>
        <end position="124"/>
    </location>
</feature>
<feature type="region of interest" description="Disordered" evidence="3">
    <location>
        <begin position="198"/>
        <end position="343"/>
    </location>
</feature>
<organism evidence="5 6">
    <name type="scientific">Musca domestica</name>
    <name type="common">House fly</name>
    <dbReference type="NCBI Taxonomy" id="7370"/>
    <lineage>
        <taxon>Eukaryota</taxon>
        <taxon>Metazoa</taxon>
        <taxon>Ecdysozoa</taxon>
        <taxon>Arthropoda</taxon>
        <taxon>Hexapoda</taxon>
        <taxon>Insecta</taxon>
        <taxon>Pterygota</taxon>
        <taxon>Neoptera</taxon>
        <taxon>Endopterygota</taxon>
        <taxon>Diptera</taxon>
        <taxon>Brachycera</taxon>
        <taxon>Muscomorpha</taxon>
        <taxon>Muscoidea</taxon>
        <taxon>Muscidae</taxon>
        <taxon>Musca</taxon>
    </lineage>
</organism>
<evidence type="ECO:0000313" key="5">
    <source>
        <dbReference type="Proteomes" id="UP001652621"/>
    </source>
</evidence>
<sequence length="925" mass="98438">MTLSLLQYIDEELKLRATLPLTDTKDLLSTECNCSHNGGSSGGGGGGGGGSSSGSGGVNNSNNHNNIASSNNSSTTTNGTSSATTASSNSSSTPAAALINSYSSSSSSTTTTTNGGSGNGPSSLSYGSGYSNLRTTALDAIDLTDNHSSLFAHFDMLRHGYINYNNHSRPISIPNAANANAAAAAAAAAAATASSNGQLSTSTSMYSHHPMDNSCSDQKGGSGGGGGSGSGIIDPYHDGVGGGSRIGSSSGSNFANSGSSSSGGGDGNSSSGGIGGGHYHQHQHHHHHHHRHHSQDIYSPSSSSFLHSNNSSSGSSVSHLGGGISGGGHIHSSSSANASSSSSSCTTTNNHNNCAMSSCASICPNIASVSSSSYSSTYIYNNYLRNNGSNYLNSNTTSDVVASTSSALSTSASANNAPSAAKAAAAGTATTNDPQTSSNNLMNYNSHHNCDYHQHHHHHHHNQENNQNGLEDSPRRHSSMDQLLGLINDMGKSSRTRSLSDGGTQEDDDELEKEAQPDLLNNTPPVPPKRSHRRRHTPPRPISNGLPPTPKVHMGACFSKIFNGCPLRVHCTASWIHPETRDQHLLIGAEEGIFNLNMNELHDAAIDQLFPRRTTWLYVIKDVLMSLSGKSCQLYRHDLIALHSKQTHRFSMHMNKIPERLVPRKFALTTKVPDTKGCTQCCVTRNPYNGYKYLCGATPNGIFLMQWYDPLNKFMLLKQCEWPATSILGGGHGCVQNGRTPVFEMIITPELEYPIVCTGVRKAVNGCLKLELINMNSASWFHADDLEYDAMATMVPRRDLLKVVKVHQVEKDAIIVCYGNVIQVVTLQGNPKQHKKMVSQLNFDFNVDSIVCLPDSVLAFHKHGMQGKSLRNGEITQEIKDMSRTYRLLGSDKVVALESQLLRTGSLGSEEGHDLYILAGHEASY</sequence>
<feature type="region of interest" description="Disordered" evidence="3">
    <location>
        <begin position="425"/>
        <end position="477"/>
    </location>
</feature>
<feature type="region of interest" description="Disordered" evidence="3">
    <location>
        <begin position="491"/>
        <end position="550"/>
    </location>
</feature>
<keyword evidence="1" id="KW-0547">Nucleotide-binding</keyword>
<feature type="region of interest" description="Disordered" evidence="3">
    <location>
        <begin position="37"/>
        <end position="124"/>
    </location>
</feature>
<dbReference type="RefSeq" id="XP_058984412.1">
    <property type="nucleotide sequence ID" value="XM_059128429.1"/>
</dbReference>
<feature type="compositionally biased region" description="Low complexity" evidence="3">
    <location>
        <begin position="246"/>
        <end position="260"/>
    </location>
</feature>
<feature type="compositionally biased region" description="Gly residues" evidence="3">
    <location>
        <begin position="320"/>
        <end position="329"/>
    </location>
</feature>
<feature type="compositionally biased region" description="Basic residues" evidence="3">
    <location>
        <begin position="529"/>
        <end position="538"/>
    </location>
</feature>
<feature type="compositionally biased region" description="Gly residues" evidence="3">
    <location>
        <begin position="220"/>
        <end position="230"/>
    </location>
</feature>
<feature type="compositionally biased region" description="Low complexity" evidence="3">
    <location>
        <begin position="299"/>
        <end position="319"/>
    </location>
</feature>
<proteinExistence type="predicted"/>
<evidence type="ECO:0000313" key="6">
    <source>
        <dbReference type="RefSeq" id="XP_058984412.1"/>
    </source>
</evidence>
<gene>
    <name evidence="6" type="primary">LOC131805336</name>
</gene>
<feature type="compositionally biased region" description="Polar residues" evidence="3">
    <location>
        <begin position="491"/>
        <end position="503"/>
    </location>
</feature>
<dbReference type="Pfam" id="PF00780">
    <property type="entry name" value="CNH"/>
    <property type="match status" value="1"/>
</dbReference>
<dbReference type="InterPro" id="IPR050629">
    <property type="entry name" value="STE20/SPS1-PAK"/>
</dbReference>
<dbReference type="PROSITE" id="PS50219">
    <property type="entry name" value="CNH"/>
    <property type="match status" value="1"/>
</dbReference>
<feature type="compositionally biased region" description="Gly residues" evidence="3">
    <location>
        <begin position="39"/>
        <end position="57"/>
    </location>
</feature>
<dbReference type="InterPro" id="IPR001180">
    <property type="entry name" value="CNH_dom"/>
</dbReference>
<evidence type="ECO:0000256" key="3">
    <source>
        <dbReference type="SAM" id="MobiDB-lite"/>
    </source>
</evidence>
<reference evidence="6" key="1">
    <citation type="submission" date="2025-08" db="UniProtKB">
        <authorList>
            <consortium name="RefSeq"/>
        </authorList>
    </citation>
    <scope>IDENTIFICATION</scope>
    <source>
        <strain evidence="6">Aabys</strain>
        <tissue evidence="6">Whole body</tissue>
    </source>
</reference>
<feature type="compositionally biased region" description="Low complexity" evidence="3">
    <location>
        <begin position="58"/>
        <end position="93"/>
    </location>
</feature>
<evidence type="ECO:0000259" key="4">
    <source>
        <dbReference type="PROSITE" id="PS50219"/>
    </source>
</evidence>
<feature type="compositionally biased region" description="Low complexity" evidence="3">
    <location>
        <begin position="330"/>
        <end position="343"/>
    </location>
</feature>
<feature type="compositionally biased region" description="Basic residues" evidence="3">
    <location>
        <begin position="279"/>
        <end position="293"/>
    </location>
</feature>
<dbReference type="GeneID" id="131805336"/>
<feature type="domain" description="CNH" evidence="4">
    <location>
        <begin position="566"/>
        <end position="894"/>
    </location>
</feature>
<keyword evidence="5" id="KW-1185">Reference proteome</keyword>
<evidence type="ECO:0000256" key="2">
    <source>
        <dbReference type="ARBA" id="ARBA00022840"/>
    </source>
</evidence>
<name>A0ABM3VF40_MUSDO</name>
<feature type="compositionally biased region" description="Polar residues" evidence="3">
    <location>
        <begin position="433"/>
        <end position="444"/>
    </location>
</feature>
<accession>A0ABM3VF40</accession>
<dbReference type="SMART" id="SM00036">
    <property type="entry name" value="CNH"/>
    <property type="match status" value="1"/>
</dbReference>
<feature type="compositionally biased region" description="Gly residues" evidence="3">
    <location>
        <begin position="261"/>
        <end position="278"/>
    </location>
</feature>
<dbReference type="PANTHER" id="PTHR48012">
    <property type="entry name" value="STERILE20-LIKE KINASE, ISOFORM B-RELATED"/>
    <property type="match status" value="1"/>
</dbReference>
<dbReference type="Proteomes" id="UP001652621">
    <property type="component" value="Unplaced"/>
</dbReference>
<dbReference type="PANTHER" id="PTHR48012:SF18">
    <property type="entry name" value="HAPPYHOUR, ISOFORM A"/>
    <property type="match status" value="1"/>
</dbReference>